<keyword evidence="2 7" id="KW-0813">Transport</keyword>
<dbReference type="InterPro" id="IPR044911">
    <property type="entry name" value="V-type_ATPase_csu/dsu_dom_3"/>
</dbReference>
<comment type="subunit">
    <text evidence="7">V-ATPase is a heteromultimeric enzyme made up of two complexes: the ATP-hydrolytic V1 complex and the proton translocation V0 complex.</text>
</comment>
<dbReference type="Gene3D" id="1.10.132.50">
    <property type="entry name" value="ATP synthase (C/AC39) subunit, domain 3"/>
    <property type="match status" value="1"/>
</dbReference>
<dbReference type="SUPFAM" id="SSF103486">
    <property type="entry name" value="V-type ATP synthase subunit C"/>
    <property type="match status" value="1"/>
</dbReference>
<dbReference type="EMBL" id="KV454426">
    <property type="protein sequence ID" value="ODQ83134.1"/>
    <property type="molecule type" value="Genomic_DNA"/>
</dbReference>
<comment type="function">
    <text evidence="6 7">Subunit of the V0 complex of vacuolar(H+)-ATPase (V-ATPase), a multisubunit enzyme composed of a peripheral complex (V1) that hydrolyzes ATP and a membrane integral complex (V0) that translocates protons. V-ATPase is responsible for acidifying and maintaining the pH of intracellular compartments. This subunit is a non-integral membrane component of the membrane pore domain and is required for proper assembly of the V0 sector. Might be involved in the regulated assembly of V1 subunits onto the membrane sector or alternatively may prevent the passage of protons through V0 pores.</text>
</comment>
<evidence type="ECO:0000256" key="1">
    <source>
        <dbReference type="ARBA" id="ARBA00006709"/>
    </source>
</evidence>
<dbReference type="Proteomes" id="UP000094336">
    <property type="component" value="Unassembled WGS sequence"/>
</dbReference>
<dbReference type="Pfam" id="PF01992">
    <property type="entry name" value="vATP-synt_AC39"/>
    <property type="match status" value="1"/>
</dbReference>
<reference evidence="9" key="1">
    <citation type="submission" date="2016-05" db="EMBL/GenBank/DDBJ databases">
        <title>Comparative genomics of biotechnologically important yeasts.</title>
        <authorList>
            <consortium name="DOE Joint Genome Institute"/>
            <person name="Riley R."/>
            <person name="Haridas S."/>
            <person name="Wolfe K.H."/>
            <person name="Lopes M.R."/>
            <person name="Hittinger C.T."/>
            <person name="Goker M."/>
            <person name="Salamov A."/>
            <person name="Wisecaver J."/>
            <person name="Long T.M."/>
            <person name="Aerts A.L."/>
            <person name="Barry K."/>
            <person name="Choi C."/>
            <person name="Clum A."/>
            <person name="Coughlan A.Y."/>
            <person name="Deshpande S."/>
            <person name="Douglass A.P."/>
            <person name="Hanson S.J."/>
            <person name="Klenk H.-P."/>
            <person name="Labutti K."/>
            <person name="Lapidus A."/>
            <person name="Lindquist E."/>
            <person name="Lipzen A."/>
            <person name="Meier-Kolthoff J.P."/>
            <person name="Ohm R.A."/>
            <person name="Otillar R.P."/>
            <person name="Pangilinan J."/>
            <person name="Peng Y."/>
            <person name="Rokas A."/>
            <person name="Rosa C.A."/>
            <person name="Scheuner C."/>
            <person name="Sibirny A.A."/>
            <person name="Slot J.C."/>
            <person name="Stielow J.B."/>
            <person name="Sun H."/>
            <person name="Kurtzman C.P."/>
            <person name="Blackwell M."/>
            <person name="Grigoriev I.V."/>
            <person name="Jeffries T.W."/>
        </authorList>
    </citation>
    <scope>NUCLEOTIDE SEQUENCE [LARGE SCALE GENOMIC DNA]</scope>
    <source>
        <strain evidence="9">NRRL Y-12698</strain>
    </source>
</reference>
<comment type="similarity">
    <text evidence="1 7">Belongs to the V-ATPase V0D/AC39 subunit family.</text>
</comment>
<dbReference type="GO" id="GO:0046961">
    <property type="term" value="F:proton-transporting ATPase activity, rotational mechanism"/>
    <property type="evidence" value="ECO:0007669"/>
    <property type="project" value="EnsemblFungi"/>
</dbReference>
<dbReference type="GO" id="GO:0000329">
    <property type="term" value="C:fungal-type vacuole membrane"/>
    <property type="evidence" value="ECO:0007669"/>
    <property type="project" value="EnsemblFungi"/>
</dbReference>
<dbReference type="FunFam" id="1.20.1690.10:FF:000003">
    <property type="entry name" value="V-type proton ATPase subunit"/>
    <property type="match status" value="1"/>
</dbReference>
<evidence type="ECO:0000256" key="4">
    <source>
        <dbReference type="ARBA" id="ARBA00023065"/>
    </source>
</evidence>
<dbReference type="RefSeq" id="XP_018988462.1">
    <property type="nucleotide sequence ID" value="XM_019132280.1"/>
</dbReference>
<dbReference type="AlphaFoldDB" id="A0A1E3R000"/>
<dbReference type="Gene3D" id="1.20.1690.10">
    <property type="entry name" value="V-type ATP synthase subunit C domain"/>
    <property type="match status" value="2"/>
</dbReference>
<proteinExistence type="inferred from homology"/>
<dbReference type="InterPro" id="IPR036079">
    <property type="entry name" value="ATPase_csu/dsu_sf"/>
</dbReference>
<protein>
    <recommendedName>
        <fullName evidence="7">V-type proton ATPase subunit</fullName>
    </recommendedName>
</protein>
<evidence type="ECO:0000256" key="6">
    <source>
        <dbReference type="ARBA" id="ARBA00059115"/>
    </source>
</evidence>
<keyword evidence="3 7" id="KW-0375">Hydrogen ion transport</keyword>
<dbReference type="InterPro" id="IPR035067">
    <property type="entry name" value="V-type_ATPase_csu/dsu"/>
</dbReference>
<dbReference type="InterPro" id="IPR016727">
    <property type="entry name" value="ATPase_V0-cplx_dsu"/>
</dbReference>
<keyword evidence="4 7" id="KW-0406">Ion transport</keyword>
<evidence type="ECO:0000313" key="9">
    <source>
        <dbReference type="Proteomes" id="UP000094336"/>
    </source>
</evidence>
<dbReference type="InterPro" id="IPR002843">
    <property type="entry name" value="ATPase_V0-cplx_csu/dsu"/>
</dbReference>
<dbReference type="PANTHER" id="PTHR11028">
    <property type="entry name" value="VACUOLAR ATP SYNTHASE SUBUNIT AC39"/>
    <property type="match status" value="1"/>
</dbReference>
<sequence>MEGVLFNIDFGYLEGVVRGYRNGLMTSSQYINLTQCDNLDDLKLQLSASDYAAGLNNVPGQLTTANIQSKTNETLFKQWEYLRQQAVEPMASFMDYISYGYMIDNVVLLITGTLHERDLAEILPRCNPLGWFDTLPALSIATDMESLYSTVLVDTPLAPFFKGCLSISDLDELNVEVIRNTLYKNYLELFHAFCNGLADPAATIMTRFLELEADRRVINIALNSFGISELEKAEKKKMFPDFGALAGFAQDQLAAAEDVDQIRSVVESISSYRGCFDSDDTDAGTSTNLEDFFYKLEMDYCRNSFTQQFSVSVVYSWLRAKEQEIRNITWIAECIAQNQREKLNNYISVF</sequence>
<dbReference type="STRING" id="984486.A0A1E3R000"/>
<dbReference type="GeneID" id="30150133"/>
<evidence type="ECO:0000256" key="2">
    <source>
        <dbReference type="ARBA" id="ARBA00022448"/>
    </source>
</evidence>
<name>A0A1E3R000_9ASCO</name>
<evidence type="ECO:0000256" key="7">
    <source>
        <dbReference type="PIRNR" id="PIRNR018497"/>
    </source>
</evidence>
<organism evidence="8 9">
    <name type="scientific">Babjeviella inositovora NRRL Y-12698</name>
    <dbReference type="NCBI Taxonomy" id="984486"/>
    <lineage>
        <taxon>Eukaryota</taxon>
        <taxon>Fungi</taxon>
        <taxon>Dikarya</taxon>
        <taxon>Ascomycota</taxon>
        <taxon>Saccharomycotina</taxon>
        <taxon>Pichiomycetes</taxon>
        <taxon>Serinales incertae sedis</taxon>
        <taxon>Babjeviella</taxon>
    </lineage>
</organism>
<evidence type="ECO:0000256" key="3">
    <source>
        <dbReference type="ARBA" id="ARBA00022781"/>
    </source>
</evidence>
<dbReference type="GO" id="GO:0000220">
    <property type="term" value="C:vacuolar proton-transporting V-type ATPase, V0 domain"/>
    <property type="evidence" value="ECO:0007669"/>
    <property type="project" value="EnsemblFungi"/>
</dbReference>
<dbReference type="GO" id="GO:0007034">
    <property type="term" value="P:vacuolar transport"/>
    <property type="evidence" value="ECO:0007669"/>
    <property type="project" value="EnsemblFungi"/>
</dbReference>
<accession>A0A1E3R000</accession>
<evidence type="ECO:0000313" key="8">
    <source>
        <dbReference type="EMBL" id="ODQ83134.1"/>
    </source>
</evidence>
<evidence type="ECO:0000256" key="5">
    <source>
        <dbReference type="ARBA" id="ARBA00029477"/>
    </source>
</evidence>
<dbReference type="OrthoDB" id="10250083at2759"/>
<dbReference type="PIRSF" id="PIRSF018497">
    <property type="entry name" value="V-ATP_synth_D"/>
    <property type="match status" value="1"/>
</dbReference>
<gene>
    <name evidence="8" type="ORF">BABINDRAFT_57433</name>
</gene>
<keyword evidence="9" id="KW-1185">Reference proteome</keyword>
<comment type="subunit">
    <text evidence="5">V-ATPase is a heteromultimeric enzyme composed of a peripheral catalytic V1 complex (components A to H) attached to an integral membrane V0 proton pore complex (components: a, c, c', c'', d, e, f and VOA1).</text>
</comment>